<dbReference type="AlphaFoldDB" id="A0A328AN91"/>
<dbReference type="EMBL" id="QFYR01000001">
    <property type="protein sequence ID" value="RAK56472.1"/>
    <property type="molecule type" value="Genomic_DNA"/>
</dbReference>
<organism evidence="1 2">
    <name type="scientific">Phenylobacterium deserti</name>
    <dbReference type="NCBI Taxonomy" id="1914756"/>
    <lineage>
        <taxon>Bacteria</taxon>
        <taxon>Pseudomonadati</taxon>
        <taxon>Pseudomonadota</taxon>
        <taxon>Alphaproteobacteria</taxon>
        <taxon>Caulobacterales</taxon>
        <taxon>Caulobacteraceae</taxon>
        <taxon>Phenylobacterium</taxon>
    </lineage>
</organism>
<sequence length="123" mass="13155">MLGRLQGWCVLVAEDSFLIANDLARRLTEAGAQVLGPFADLASAHRALDAHTPPKLAAILDVQLRDGLIYGLADRLAELGAPMVFATGYDKADLRAPYDAYPFGLKSMEAGGLLYLLAEALEP</sequence>
<protein>
    <submittedName>
        <fullName evidence="1">Response regulator</fullName>
    </submittedName>
</protein>
<comment type="caution">
    <text evidence="1">The sequence shown here is derived from an EMBL/GenBank/DDBJ whole genome shotgun (WGS) entry which is preliminary data.</text>
</comment>
<reference evidence="2" key="1">
    <citation type="submission" date="2018-05" db="EMBL/GenBank/DDBJ databases">
        <authorList>
            <person name="Li X."/>
        </authorList>
    </citation>
    <scope>NUCLEOTIDE SEQUENCE [LARGE SCALE GENOMIC DNA]</scope>
    <source>
        <strain evidence="2">YIM 73061</strain>
    </source>
</reference>
<dbReference type="InterPro" id="IPR011006">
    <property type="entry name" value="CheY-like_superfamily"/>
</dbReference>
<name>A0A328AN91_9CAUL</name>
<dbReference type="Gene3D" id="3.40.50.2300">
    <property type="match status" value="1"/>
</dbReference>
<proteinExistence type="predicted"/>
<dbReference type="Proteomes" id="UP000249725">
    <property type="component" value="Unassembled WGS sequence"/>
</dbReference>
<dbReference type="SUPFAM" id="SSF52172">
    <property type="entry name" value="CheY-like"/>
    <property type="match status" value="1"/>
</dbReference>
<evidence type="ECO:0000313" key="1">
    <source>
        <dbReference type="EMBL" id="RAK56472.1"/>
    </source>
</evidence>
<evidence type="ECO:0000313" key="2">
    <source>
        <dbReference type="Proteomes" id="UP000249725"/>
    </source>
</evidence>
<keyword evidence="2" id="KW-1185">Reference proteome</keyword>
<gene>
    <name evidence="1" type="ORF">DJ018_00350</name>
</gene>
<accession>A0A328AN91</accession>